<keyword evidence="2 6" id="KW-0732">Signal</keyword>
<evidence type="ECO:0000313" key="10">
    <source>
        <dbReference type="Proteomes" id="UP000276526"/>
    </source>
</evidence>
<dbReference type="HAMAP" id="MF_01373">
    <property type="entry name" value="LpqB_lipoprot"/>
    <property type="match status" value="1"/>
</dbReference>
<evidence type="ECO:0000256" key="6">
    <source>
        <dbReference type="HAMAP-Rule" id="MF_01373"/>
    </source>
</evidence>
<dbReference type="OrthoDB" id="3226781at2"/>
<dbReference type="RefSeq" id="WP_010273248.1">
    <property type="nucleotide sequence ID" value="NZ_CP066067.1"/>
</dbReference>
<dbReference type="InterPro" id="IPR018910">
    <property type="entry name" value="LpqB_C"/>
</dbReference>
<dbReference type="GeneID" id="60807932"/>
<proteinExistence type="inferred from homology"/>
<evidence type="ECO:0000256" key="4">
    <source>
        <dbReference type="ARBA" id="ARBA00023139"/>
    </source>
</evidence>
<evidence type="ECO:0000256" key="2">
    <source>
        <dbReference type="ARBA" id="ARBA00022729"/>
    </source>
</evidence>
<accession>A0A3R8RG13</accession>
<dbReference type="Pfam" id="PF10647">
    <property type="entry name" value="Gmad1"/>
    <property type="match status" value="1"/>
</dbReference>
<evidence type="ECO:0000256" key="3">
    <source>
        <dbReference type="ARBA" id="ARBA00023136"/>
    </source>
</evidence>
<keyword evidence="1 6" id="KW-1003">Cell membrane</keyword>
<dbReference type="InterPro" id="IPR059026">
    <property type="entry name" value="LpqB_N"/>
</dbReference>
<keyword evidence="5 6" id="KW-0449">Lipoprotein</keyword>
<evidence type="ECO:0000256" key="5">
    <source>
        <dbReference type="ARBA" id="ARBA00023288"/>
    </source>
</evidence>
<keyword evidence="3 6" id="KW-0472">Membrane</keyword>
<evidence type="ECO:0000313" key="11">
    <source>
        <dbReference type="Proteomes" id="UP000278422"/>
    </source>
</evidence>
<comment type="subcellular location">
    <subcellularLocation>
        <location evidence="6">Cell membrane</location>
        <topology evidence="6">Lipid-anchor</topology>
    </subcellularLocation>
</comment>
<evidence type="ECO:0000256" key="1">
    <source>
        <dbReference type="ARBA" id="ARBA00022475"/>
    </source>
</evidence>
<dbReference type="EMBL" id="PQNK01000006">
    <property type="protein sequence ID" value="RRO86849.1"/>
    <property type="molecule type" value="Genomic_DNA"/>
</dbReference>
<dbReference type="InterPro" id="IPR019606">
    <property type="entry name" value="GerMN"/>
</dbReference>
<dbReference type="EMBL" id="PQNQ01000033">
    <property type="protein sequence ID" value="RRQ02695.1"/>
    <property type="molecule type" value="Genomic_DNA"/>
</dbReference>
<dbReference type="NCBIfam" id="NF010141">
    <property type="entry name" value="PRK13616.1"/>
    <property type="match status" value="1"/>
</dbReference>
<keyword evidence="11" id="KW-1185">Reference proteome</keyword>
<evidence type="ECO:0000313" key="8">
    <source>
        <dbReference type="EMBL" id="RRO86849.1"/>
    </source>
</evidence>
<dbReference type="SMART" id="SM00909">
    <property type="entry name" value="Germane"/>
    <property type="match status" value="1"/>
</dbReference>
<reference evidence="10 11" key="1">
    <citation type="submission" date="2018-01" db="EMBL/GenBank/DDBJ databases">
        <title>Twenty Corynebacterium bovis Genomes.</title>
        <authorList>
            <person name="Gulvik C.A."/>
        </authorList>
    </citation>
    <scope>NUCLEOTIDE SEQUENCE [LARGE SCALE GENOMIC DNA]</scope>
    <source>
        <strain evidence="9 11">16-2004</strain>
        <strain evidence="8 10">F6900</strain>
    </source>
</reference>
<comment type="similarity">
    <text evidence="6">Belongs to the LpqB lipoprotein family.</text>
</comment>
<dbReference type="GO" id="GO:0005886">
    <property type="term" value="C:plasma membrane"/>
    <property type="evidence" value="ECO:0007669"/>
    <property type="project" value="UniProtKB-SubCell"/>
</dbReference>
<gene>
    <name evidence="6" type="primary">lpqB</name>
    <name evidence="9" type="ORF">CXF42_09365</name>
    <name evidence="8" type="ORF">CXF48_04745</name>
</gene>
<dbReference type="Proteomes" id="UP000276526">
    <property type="component" value="Unassembled WGS sequence"/>
</dbReference>
<sequence length="578" mass="62154">MGDRPGRAVRRLLAAVGTVPLVAACTTLPGESAPEVVSSYVSQPTQENVVEPRPGQPSDLLLRDFFSASAHPIGNHQAAKKFLDDGVADRWQDGAATIILDHIDINSDGAARDGRISYKVRGNIIGRLGTGGTFRPENTPYEETYELSRADDEWRIDGLPNGVVMDRNDFTAAYQDRDIYFLDPTQRRLVPDRRWVYTRQESQASSLMSLLAAGPRDVLTRGVHSALPPDAAVQASSSGGPGFTVDFSGLSTLSAEDRTRLAAQVVWTLASADIRGPYTILADGSPLSDEVDGGWNIDDVSQFDPKAAPVTPLRALRDGGLVEVTDGQVRQMQGWPARGGIESVGVSAASSAVAGVVSRGDRRRALLVGTPDEEPRTAAEGESLTRPTWTADGTTFYSVVDGQKVMRFTRSSSSGEISRQEVDRAGLDELGDPEARISVFQVSRDGTRAVVLVNGRVYISVLERGDGDRVRLGRFIQVGYQLGETAVSAEWQVDGSLIVGTRANDAPVWRVEVDGSSATQLPSRNVTAPVVAVASTSTLQYITDGRALLQLDPGDSDSRYWREVPALQGERAVPIIAQ</sequence>
<comment type="caution">
    <text evidence="9">The sequence shown here is derived from an EMBL/GenBank/DDBJ whole genome shotgun (WGS) entry which is preliminary data.</text>
</comment>
<dbReference type="Proteomes" id="UP000278422">
    <property type="component" value="Unassembled WGS sequence"/>
</dbReference>
<organism evidence="9 11">
    <name type="scientific">Corynebacterium bovis</name>
    <dbReference type="NCBI Taxonomy" id="36808"/>
    <lineage>
        <taxon>Bacteria</taxon>
        <taxon>Bacillati</taxon>
        <taxon>Actinomycetota</taxon>
        <taxon>Actinomycetes</taxon>
        <taxon>Mycobacteriales</taxon>
        <taxon>Corynebacteriaceae</taxon>
        <taxon>Corynebacterium</taxon>
    </lineage>
</organism>
<evidence type="ECO:0000259" key="7">
    <source>
        <dbReference type="SMART" id="SM00909"/>
    </source>
</evidence>
<dbReference type="InterPro" id="IPR023959">
    <property type="entry name" value="LpqB"/>
</dbReference>
<dbReference type="PROSITE" id="PS51257">
    <property type="entry name" value="PROKAR_LIPOPROTEIN"/>
    <property type="match status" value="1"/>
</dbReference>
<protein>
    <recommendedName>
        <fullName evidence="6">Lipoprotein LpqB</fullName>
    </recommendedName>
</protein>
<feature type="domain" description="GerMN" evidence="7">
    <location>
        <begin position="204"/>
        <end position="291"/>
    </location>
</feature>
<dbReference type="Pfam" id="PF10646">
    <property type="entry name" value="Germane"/>
    <property type="match status" value="1"/>
</dbReference>
<name>A0A3R8RG13_9CORY</name>
<dbReference type="SUPFAM" id="SSF82171">
    <property type="entry name" value="DPP6 N-terminal domain-like"/>
    <property type="match status" value="1"/>
</dbReference>
<keyword evidence="4 6" id="KW-0564">Palmitate</keyword>
<dbReference type="Pfam" id="PF25976">
    <property type="entry name" value="LpqB_N"/>
    <property type="match status" value="1"/>
</dbReference>
<dbReference type="AlphaFoldDB" id="A0A3R8RG13"/>
<evidence type="ECO:0000313" key="9">
    <source>
        <dbReference type="EMBL" id="RRQ02695.1"/>
    </source>
</evidence>